<evidence type="ECO:0000313" key="3">
    <source>
        <dbReference type="RefSeq" id="XP_032835104.1"/>
    </source>
</evidence>
<feature type="compositionally biased region" description="Low complexity" evidence="1">
    <location>
        <begin position="17"/>
        <end position="27"/>
    </location>
</feature>
<name>A0AAJ7UF19_PETMA</name>
<feature type="region of interest" description="Disordered" evidence="1">
    <location>
        <begin position="1"/>
        <end position="62"/>
    </location>
</feature>
<proteinExistence type="predicted"/>
<sequence>MLATNPDADDTKGGGKMAATAAASVGGDVKMDAGTVKMDAGTVSSKPGAAASTATAGGGGGGGDVTAVTSVALKAGGGTAPSGESVRPRLGDGSRGPTGDYVPMRAAPGDGARSYELMSFPGTRSGNAEPTARFGADPDEGARVVRVGEQARRRRSSESFPPHVTVTPPATTPPAADPGGEPQPETLGDAEETAAAAGLLVATET</sequence>
<keyword evidence="2" id="KW-1185">Reference proteome</keyword>
<dbReference type="KEGG" id="pmrn:116957199"/>
<accession>A0AAJ7UF19</accession>
<reference evidence="3" key="1">
    <citation type="submission" date="2025-08" db="UniProtKB">
        <authorList>
            <consortium name="RefSeq"/>
        </authorList>
    </citation>
    <scope>IDENTIFICATION</scope>
    <source>
        <tissue evidence="3">Sperm</tissue>
    </source>
</reference>
<evidence type="ECO:0000313" key="2">
    <source>
        <dbReference type="Proteomes" id="UP001318040"/>
    </source>
</evidence>
<gene>
    <name evidence="3" type="primary">LOC116957199</name>
</gene>
<protein>
    <submittedName>
        <fullName evidence="3">Glycine-rich protein 1-like</fullName>
    </submittedName>
</protein>
<evidence type="ECO:0000256" key="1">
    <source>
        <dbReference type="SAM" id="MobiDB-lite"/>
    </source>
</evidence>
<dbReference type="AlphaFoldDB" id="A0AAJ7UF19"/>
<dbReference type="Proteomes" id="UP001318040">
    <property type="component" value="Chromosome 70"/>
</dbReference>
<feature type="region of interest" description="Disordered" evidence="1">
    <location>
        <begin position="76"/>
        <end position="189"/>
    </location>
</feature>
<dbReference type="RefSeq" id="XP_032835104.1">
    <property type="nucleotide sequence ID" value="XM_032979213.1"/>
</dbReference>
<organism evidence="2 3">
    <name type="scientific">Petromyzon marinus</name>
    <name type="common">Sea lamprey</name>
    <dbReference type="NCBI Taxonomy" id="7757"/>
    <lineage>
        <taxon>Eukaryota</taxon>
        <taxon>Metazoa</taxon>
        <taxon>Chordata</taxon>
        <taxon>Craniata</taxon>
        <taxon>Vertebrata</taxon>
        <taxon>Cyclostomata</taxon>
        <taxon>Hyperoartia</taxon>
        <taxon>Petromyzontiformes</taxon>
        <taxon>Petromyzontidae</taxon>
        <taxon>Petromyzon</taxon>
    </lineage>
</organism>